<protein>
    <submittedName>
        <fullName evidence="2">Ulp1 protease family, C-terminal catalytic domain-containing protein</fullName>
    </submittedName>
</protein>
<keyword evidence="2" id="KW-0378">Hydrolase</keyword>
<feature type="region of interest" description="Disordered" evidence="1">
    <location>
        <begin position="398"/>
        <end position="425"/>
    </location>
</feature>
<evidence type="ECO:0000313" key="2">
    <source>
        <dbReference type="EMBL" id="PWA85647.1"/>
    </source>
</evidence>
<dbReference type="GO" id="GO:0008233">
    <property type="term" value="F:peptidase activity"/>
    <property type="evidence" value="ECO:0007669"/>
    <property type="project" value="UniProtKB-KW"/>
</dbReference>
<dbReference type="GO" id="GO:0006508">
    <property type="term" value="P:proteolysis"/>
    <property type="evidence" value="ECO:0007669"/>
    <property type="project" value="UniProtKB-KW"/>
</dbReference>
<keyword evidence="2" id="KW-0645">Protease</keyword>
<dbReference type="OrthoDB" id="685326at2759"/>
<proteinExistence type="predicted"/>
<reference evidence="2 3" key="1">
    <citation type="journal article" date="2018" name="Mol. Plant">
        <title>The genome of Artemisia annua provides insight into the evolution of Asteraceae family and artemisinin biosynthesis.</title>
        <authorList>
            <person name="Shen Q."/>
            <person name="Zhang L."/>
            <person name="Liao Z."/>
            <person name="Wang S."/>
            <person name="Yan T."/>
            <person name="Shi P."/>
            <person name="Liu M."/>
            <person name="Fu X."/>
            <person name="Pan Q."/>
            <person name="Wang Y."/>
            <person name="Lv Z."/>
            <person name="Lu X."/>
            <person name="Zhang F."/>
            <person name="Jiang W."/>
            <person name="Ma Y."/>
            <person name="Chen M."/>
            <person name="Hao X."/>
            <person name="Li L."/>
            <person name="Tang Y."/>
            <person name="Lv G."/>
            <person name="Zhou Y."/>
            <person name="Sun X."/>
            <person name="Brodelius P.E."/>
            <person name="Rose J.K.C."/>
            <person name="Tang K."/>
        </authorList>
    </citation>
    <scope>NUCLEOTIDE SEQUENCE [LARGE SCALE GENOMIC DNA]</scope>
    <source>
        <strain evidence="3">cv. Huhao1</strain>
        <tissue evidence="2">Leaf</tissue>
    </source>
</reference>
<keyword evidence="3" id="KW-1185">Reference proteome</keyword>
<gene>
    <name evidence="2" type="ORF">CTI12_AA148170</name>
</gene>
<dbReference type="AlphaFoldDB" id="A0A2U1PIY8"/>
<comment type="caution">
    <text evidence="2">The sequence shown here is derived from an EMBL/GenBank/DDBJ whole genome shotgun (WGS) entry which is preliminary data.</text>
</comment>
<dbReference type="PANTHER" id="PTHR34835">
    <property type="entry name" value="OS07G0283600 PROTEIN-RELATED"/>
    <property type="match status" value="1"/>
</dbReference>
<evidence type="ECO:0000256" key="1">
    <source>
        <dbReference type="SAM" id="MobiDB-lite"/>
    </source>
</evidence>
<organism evidence="2 3">
    <name type="scientific">Artemisia annua</name>
    <name type="common">Sweet wormwood</name>
    <dbReference type="NCBI Taxonomy" id="35608"/>
    <lineage>
        <taxon>Eukaryota</taxon>
        <taxon>Viridiplantae</taxon>
        <taxon>Streptophyta</taxon>
        <taxon>Embryophyta</taxon>
        <taxon>Tracheophyta</taxon>
        <taxon>Spermatophyta</taxon>
        <taxon>Magnoliopsida</taxon>
        <taxon>eudicotyledons</taxon>
        <taxon>Gunneridae</taxon>
        <taxon>Pentapetalae</taxon>
        <taxon>asterids</taxon>
        <taxon>campanulids</taxon>
        <taxon>Asterales</taxon>
        <taxon>Asteraceae</taxon>
        <taxon>Asteroideae</taxon>
        <taxon>Anthemideae</taxon>
        <taxon>Artemisiinae</taxon>
        <taxon>Artemisia</taxon>
    </lineage>
</organism>
<name>A0A2U1PIY8_ARTAN</name>
<accession>A0A2U1PIY8</accession>
<dbReference type="EMBL" id="PKPP01001102">
    <property type="protein sequence ID" value="PWA85647.1"/>
    <property type="molecule type" value="Genomic_DNA"/>
</dbReference>
<sequence>MEHQRIYLPKQINSPPYGESGSDFKRLRMKNPVGYLYKTIRNLTPEQRVVVRKLGLGSLLELKINRLPSRLAFWLVERFDINTGVLKVFDKEISITPELIRKTLDLPMGYLDVEDTNLWNLATPDPTHKAWKRKYPEGRRVSVANVADMIEKSSDDTGSSFILNFVVLFVSTMSNVSSDGTANASFLPSLVIDHEDQMNWSAYIMDHLKKGVIFANTLLKEPVFPALKFCTSKLLRELDRIMFGIDKFQKKTFEWAPYGDDADDTNYQFVFSADADSVEANNFFQREPDIVDTECDLDTRSPVSASNTLSHGSASNFVASVLKASVETQEPEPEPDIAINNTECEPDIASVETQEPEPDIAINNTEYLPSKRAVTTLRTPEGTTRHGDVVSPHVIKRSTRQPVAGRVSNDGPIQRPRRDPRKPSKLMDYVYEASGRQDSEDDASVVAEFANLSLAGDEIVHDLFNPLTDEEDEMVATEELCIRLLYSCLMGCLFTARDLRKKGQALVARSLPGDEAKCTGRLVSLPDDGEKGFQKCVQLNMTDKSLLVKIVYELNGYVNVL</sequence>
<dbReference type="Proteomes" id="UP000245207">
    <property type="component" value="Unassembled WGS sequence"/>
</dbReference>
<evidence type="ECO:0000313" key="3">
    <source>
        <dbReference type="Proteomes" id="UP000245207"/>
    </source>
</evidence>